<proteinExistence type="predicted"/>
<keyword evidence="3" id="KW-1185">Reference proteome</keyword>
<evidence type="ECO:0000313" key="3">
    <source>
        <dbReference type="Proteomes" id="UP000765509"/>
    </source>
</evidence>
<dbReference type="EMBL" id="AVOT02090822">
    <property type="protein sequence ID" value="MBW0572826.1"/>
    <property type="molecule type" value="Genomic_DNA"/>
</dbReference>
<comment type="caution">
    <text evidence="2">The sequence shown here is derived from an EMBL/GenBank/DDBJ whole genome shotgun (WGS) entry which is preliminary data.</text>
</comment>
<evidence type="ECO:0000256" key="1">
    <source>
        <dbReference type="SAM" id="MobiDB-lite"/>
    </source>
</evidence>
<dbReference type="AlphaFoldDB" id="A0A9Q3PTN1"/>
<evidence type="ECO:0000313" key="2">
    <source>
        <dbReference type="EMBL" id="MBW0572826.1"/>
    </source>
</evidence>
<dbReference type="Proteomes" id="UP000765509">
    <property type="component" value="Unassembled WGS sequence"/>
</dbReference>
<feature type="compositionally biased region" description="Basic residues" evidence="1">
    <location>
        <begin position="99"/>
        <end position="110"/>
    </location>
</feature>
<name>A0A9Q3PTN1_9BASI</name>
<gene>
    <name evidence="2" type="ORF">O181_112541</name>
</gene>
<reference evidence="2" key="1">
    <citation type="submission" date="2021-03" db="EMBL/GenBank/DDBJ databases">
        <title>Draft genome sequence of rust myrtle Austropuccinia psidii MF-1, a brazilian biotype.</title>
        <authorList>
            <person name="Quecine M.C."/>
            <person name="Pachon D.M.R."/>
            <person name="Bonatelli M.L."/>
            <person name="Correr F.H."/>
            <person name="Franceschini L.M."/>
            <person name="Leite T.F."/>
            <person name="Margarido G.R.A."/>
            <person name="Almeida C.A."/>
            <person name="Ferrarezi J.A."/>
            <person name="Labate C.A."/>
        </authorList>
    </citation>
    <scope>NUCLEOTIDE SEQUENCE</scope>
    <source>
        <strain evidence="2">MF-1</strain>
    </source>
</reference>
<sequence length="110" mass="12652">MPMISKPEMELSMGNSNRENNIQRAQIDIYMSQYKQHYRLYKEKRLGNFATNSPRSDEVLGYPERIPQIVGNSEILQRMESTIIQASNKEDRGIPCQKKGGKKGRSPSSF</sequence>
<organism evidence="2 3">
    <name type="scientific">Austropuccinia psidii MF-1</name>
    <dbReference type="NCBI Taxonomy" id="1389203"/>
    <lineage>
        <taxon>Eukaryota</taxon>
        <taxon>Fungi</taxon>
        <taxon>Dikarya</taxon>
        <taxon>Basidiomycota</taxon>
        <taxon>Pucciniomycotina</taxon>
        <taxon>Pucciniomycetes</taxon>
        <taxon>Pucciniales</taxon>
        <taxon>Sphaerophragmiaceae</taxon>
        <taxon>Austropuccinia</taxon>
    </lineage>
</organism>
<protein>
    <submittedName>
        <fullName evidence="2">Uncharacterized protein</fullName>
    </submittedName>
</protein>
<feature type="region of interest" description="Disordered" evidence="1">
    <location>
        <begin position="84"/>
        <end position="110"/>
    </location>
</feature>
<accession>A0A9Q3PTN1</accession>